<protein>
    <recommendedName>
        <fullName evidence="2">Uncharacterized GPI-anchored protein At5g19230-like domain-containing protein</fullName>
    </recommendedName>
</protein>
<keyword evidence="1" id="KW-0812">Transmembrane</keyword>
<keyword evidence="1" id="KW-1133">Transmembrane helix</keyword>
<organism evidence="3 4">
    <name type="scientific">Citrullus colocynthis</name>
    <name type="common">colocynth</name>
    <dbReference type="NCBI Taxonomy" id="252529"/>
    <lineage>
        <taxon>Eukaryota</taxon>
        <taxon>Viridiplantae</taxon>
        <taxon>Streptophyta</taxon>
        <taxon>Embryophyta</taxon>
        <taxon>Tracheophyta</taxon>
        <taxon>Spermatophyta</taxon>
        <taxon>Magnoliopsida</taxon>
        <taxon>eudicotyledons</taxon>
        <taxon>Gunneridae</taxon>
        <taxon>Pentapetalae</taxon>
        <taxon>rosids</taxon>
        <taxon>fabids</taxon>
        <taxon>Cucurbitales</taxon>
        <taxon>Cucurbitaceae</taxon>
        <taxon>Benincaseae</taxon>
        <taxon>Citrullus</taxon>
    </lineage>
</organism>
<dbReference type="InterPro" id="IPR059083">
    <property type="entry name" value="At5g19230_dom"/>
</dbReference>
<name>A0ABP0Y8A6_9ROSI</name>
<dbReference type="PANTHER" id="PTHR33976">
    <property type="entry name" value="OS07G0645000 PROTEIN"/>
    <property type="match status" value="1"/>
</dbReference>
<dbReference type="Proteomes" id="UP001642487">
    <property type="component" value="Chromosome 2"/>
</dbReference>
<dbReference type="PANTHER" id="PTHR33976:SF11">
    <property type="entry name" value="GPI-ANCHORED PROTEIN"/>
    <property type="match status" value="1"/>
</dbReference>
<sequence length="328" mass="35981">MNSYRRSVELTPMNRNSKADCLVKQIAWDFDDQSPLSIFTSGSTIAPSNLTQLPNLPDYLSKCKIDLNHTKTGLILPLYIPSLALNLVLHECTYSQMAKYLRKPEFTSVGIGYYDQWAVFAFATKSPAGSFSSAVNLSDLGSRHFYLVSSLLGLFLLSDEEDNLLQGLNSYRQAQNLPPLAKNAKADCIANEIADDAEDQPCAVTTAKSNVVASRPSQITKFPHYAEKCKVDINTTSDAVVMPVCVPEMVQTLLLANYTHSQYAKYLNDSRFVGAGLGKEDDWMVVILTTGSPVGRFEGSGAGSLVVSIWGWVVLVLLGFLIGDFVRL</sequence>
<feature type="transmembrane region" description="Helical" evidence="1">
    <location>
        <begin position="305"/>
        <end position="326"/>
    </location>
</feature>
<proteinExistence type="predicted"/>
<feature type="domain" description="Uncharacterized GPI-anchored protein At5g19230-like" evidence="2">
    <location>
        <begin position="1"/>
        <end position="120"/>
    </location>
</feature>
<keyword evidence="1" id="KW-0472">Membrane</keyword>
<keyword evidence="4" id="KW-1185">Reference proteome</keyword>
<dbReference type="InterPro" id="IPR045285">
    <property type="entry name" value="At5g19230-like"/>
</dbReference>
<accession>A0ABP0Y8A6</accession>
<dbReference type="Pfam" id="PF25884">
    <property type="entry name" value="At5g19230"/>
    <property type="match status" value="2"/>
</dbReference>
<gene>
    <name evidence="3" type="ORF">CITCOLO1_LOCUS6720</name>
</gene>
<reference evidence="3 4" key="1">
    <citation type="submission" date="2024-03" db="EMBL/GenBank/DDBJ databases">
        <authorList>
            <person name="Gkanogiannis A."/>
            <person name="Becerra Lopez-Lavalle L."/>
        </authorList>
    </citation>
    <scope>NUCLEOTIDE SEQUENCE [LARGE SCALE GENOMIC DNA]</scope>
</reference>
<dbReference type="EMBL" id="OZ021736">
    <property type="protein sequence ID" value="CAK9314947.1"/>
    <property type="molecule type" value="Genomic_DNA"/>
</dbReference>
<evidence type="ECO:0000256" key="1">
    <source>
        <dbReference type="SAM" id="Phobius"/>
    </source>
</evidence>
<evidence type="ECO:0000313" key="3">
    <source>
        <dbReference type="EMBL" id="CAK9314947.1"/>
    </source>
</evidence>
<evidence type="ECO:0000313" key="4">
    <source>
        <dbReference type="Proteomes" id="UP001642487"/>
    </source>
</evidence>
<feature type="domain" description="Uncharacterized GPI-anchored protein At5g19230-like" evidence="2">
    <location>
        <begin position="161"/>
        <end position="288"/>
    </location>
</feature>
<evidence type="ECO:0000259" key="2">
    <source>
        <dbReference type="Pfam" id="PF25884"/>
    </source>
</evidence>